<feature type="region of interest" description="Disordered" evidence="1">
    <location>
        <begin position="71"/>
        <end position="108"/>
    </location>
</feature>
<sequence>MAKTPEFTKKAAKHKDNPFLSLFLTIMDNNNEYNSNNIPCASSYIDPYADSYAEPYADPYADLCTDTCTDPYTNSEVEPQDNDNELHSTTARRKTIDRTEEEKKIKKI</sequence>
<keyword evidence="3" id="KW-1185">Reference proteome</keyword>
<comment type="caution">
    <text evidence="2">The sequence shown here is derived from an EMBL/GenBank/DDBJ whole genome shotgun (WGS) entry which is preliminary data.</text>
</comment>
<evidence type="ECO:0000256" key="1">
    <source>
        <dbReference type="SAM" id="MobiDB-lite"/>
    </source>
</evidence>
<gene>
    <name evidence="2" type="ORF">C2G38_2224551</name>
</gene>
<protein>
    <submittedName>
        <fullName evidence="2">Uncharacterized protein</fullName>
    </submittedName>
</protein>
<dbReference type="AlphaFoldDB" id="A0A397U093"/>
<name>A0A397U093_9GLOM</name>
<dbReference type="EMBL" id="QKWP01002363">
    <property type="protein sequence ID" value="RIB03610.1"/>
    <property type="molecule type" value="Genomic_DNA"/>
</dbReference>
<dbReference type="OrthoDB" id="2434842at2759"/>
<organism evidence="2 3">
    <name type="scientific">Gigaspora rosea</name>
    <dbReference type="NCBI Taxonomy" id="44941"/>
    <lineage>
        <taxon>Eukaryota</taxon>
        <taxon>Fungi</taxon>
        <taxon>Fungi incertae sedis</taxon>
        <taxon>Mucoromycota</taxon>
        <taxon>Glomeromycotina</taxon>
        <taxon>Glomeromycetes</taxon>
        <taxon>Diversisporales</taxon>
        <taxon>Gigasporaceae</taxon>
        <taxon>Gigaspora</taxon>
    </lineage>
</organism>
<dbReference type="Proteomes" id="UP000266673">
    <property type="component" value="Unassembled WGS sequence"/>
</dbReference>
<evidence type="ECO:0000313" key="2">
    <source>
        <dbReference type="EMBL" id="RIB03610.1"/>
    </source>
</evidence>
<proteinExistence type="predicted"/>
<accession>A0A397U093</accession>
<feature type="compositionally biased region" description="Basic and acidic residues" evidence="1">
    <location>
        <begin position="94"/>
        <end position="108"/>
    </location>
</feature>
<reference evidence="2 3" key="1">
    <citation type="submission" date="2018-06" db="EMBL/GenBank/DDBJ databases">
        <title>Comparative genomics reveals the genomic features of Rhizophagus irregularis, R. cerebriforme, R. diaphanum and Gigaspora rosea, and their symbiotic lifestyle signature.</title>
        <authorList>
            <person name="Morin E."/>
            <person name="San Clemente H."/>
            <person name="Chen E.C.H."/>
            <person name="De La Providencia I."/>
            <person name="Hainaut M."/>
            <person name="Kuo A."/>
            <person name="Kohler A."/>
            <person name="Murat C."/>
            <person name="Tang N."/>
            <person name="Roy S."/>
            <person name="Loubradou J."/>
            <person name="Henrissat B."/>
            <person name="Grigoriev I.V."/>
            <person name="Corradi N."/>
            <person name="Roux C."/>
            <person name="Martin F.M."/>
        </authorList>
    </citation>
    <scope>NUCLEOTIDE SEQUENCE [LARGE SCALE GENOMIC DNA]</scope>
    <source>
        <strain evidence="2 3">DAOM 194757</strain>
    </source>
</reference>
<evidence type="ECO:0000313" key="3">
    <source>
        <dbReference type="Proteomes" id="UP000266673"/>
    </source>
</evidence>